<accession>A0A6H5H5E6</accession>
<evidence type="ECO:0000313" key="2">
    <source>
        <dbReference type="Proteomes" id="UP000479000"/>
    </source>
</evidence>
<proteinExistence type="predicted"/>
<evidence type="ECO:0000313" key="1">
    <source>
        <dbReference type="EMBL" id="CAB0012529.1"/>
    </source>
</evidence>
<sequence>MEVLCVMLSWKNHSRRCHAEKEAPSQLVCRHADVEGTRLPARKPRGDVGRPIRPRQPDARFDRSLTRAIVVPLPWIRRRALRPSRSPSARAPLTPLTKFSERRSRRATPAISQDDSNTSIYSVNMEVINKQIKKSRSQKQLGSDSEHKCMKLMFRSSDPIFDFSTILKQKHLMTYIYLHRKNV</sequence>
<name>A0A6H5H5E6_9HEMI</name>
<organism evidence="1 2">
    <name type="scientific">Nesidiocoris tenuis</name>
    <dbReference type="NCBI Taxonomy" id="355587"/>
    <lineage>
        <taxon>Eukaryota</taxon>
        <taxon>Metazoa</taxon>
        <taxon>Ecdysozoa</taxon>
        <taxon>Arthropoda</taxon>
        <taxon>Hexapoda</taxon>
        <taxon>Insecta</taxon>
        <taxon>Pterygota</taxon>
        <taxon>Neoptera</taxon>
        <taxon>Paraneoptera</taxon>
        <taxon>Hemiptera</taxon>
        <taxon>Heteroptera</taxon>
        <taxon>Panheteroptera</taxon>
        <taxon>Cimicomorpha</taxon>
        <taxon>Miridae</taxon>
        <taxon>Dicyphina</taxon>
        <taxon>Nesidiocoris</taxon>
    </lineage>
</organism>
<keyword evidence="2" id="KW-1185">Reference proteome</keyword>
<reference evidence="1 2" key="1">
    <citation type="submission" date="2020-02" db="EMBL/GenBank/DDBJ databases">
        <authorList>
            <person name="Ferguson B K."/>
        </authorList>
    </citation>
    <scope>NUCLEOTIDE SEQUENCE [LARGE SCALE GENOMIC DNA]</scope>
</reference>
<dbReference type="EMBL" id="CADCXU010025512">
    <property type="protein sequence ID" value="CAB0012529.1"/>
    <property type="molecule type" value="Genomic_DNA"/>
</dbReference>
<gene>
    <name evidence="1" type="ORF">NTEN_LOCUS17254</name>
</gene>
<protein>
    <submittedName>
        <fullName evidence="1">Uncharacterized protein</fullName>
    </submittedName>
</protein>
<dbReference type="Proteomes" id="UP000479000">
    <property type="component" value="Unassembled WGS sequence"/>
</dbReference>
<dbReference type="AlphaFoldDB" id="A0A6H5H5E6"/>